<sequence length="114" mass="13077">MLAYLKAQYNFRVPSQVSWLGTGIDTVRTFRNIHSTALKQTKTDLLDYVSGEYHLNGQDIFKIAPDLSEERITDPVVKSQLQAKFARFKQKNNLISSKGKLIPDSLFMHYSPQQ</sequence>
<dbReference type="AlphaFoldDB" id="A0A369QK34"/>
<dbReference type="Proteomes" id="UP000253919">
    <property type="component" value="Unassembled WGS sequence"/>
</dbReference>
<dbReference type="EMBL" id="QASA01000001">
    <property type="protein sequence ID" value="RDC65094.1"/>
    <property type="molecule type" value="Genomic_DNA"/>
</dbReference>
<accession>A0A369QK34</accession>
<comment type="caution">
    <text evidence="1">The sequence shown here is derived from an EMBL/GenBank/DDBJ whole genome shotgun (WGS) entry which is preliminary data.</text>
</comment>
<name>A0A369QK34_9BACT</name>
<reference evidence="1 2" key="1">
    <citation type="submission" date="2018-04" db="EMBL/GenBank/DDBJ databases">
        <title>Adhaeribacter sp. HMF7616 genome sequencing and assembly.</title>
        <authorList>
            <person name="Kang H."/>
            <person name="Kang J."/>
            <person name="Cha I."/>
            <person name="Kim H."/>
            <person name="Joh K."/>
        </authorList>
    </citation>
    <scope>NUCLEOTIDE SEQUENCE [LARGE SCALE GENOMIC DNA]</scope>
    <source>
        <strain evidence="1 2">HMF7616</strain>
    </source>
</reference>
<organism evidence="1 2">
    <name type="scientific">Adhaeribacter pallidiroseus</name>
    <dbReference type="NCBI Taxonomy" id="2072847"/>
    <lineage>
        <taxon>Bacteria</taxon>
        <taxon>Pseudomonadati</taxon>
        <taxon>Bacteroidota</taxon>
        <taxon>Cytophagia</taxon>
        <taxon>Cytophagales</taxon>
        <taxon>Hymenobacteraceae</taxon>
        <taxon>Adhaeribacter</taxon>
    </lineage>
</organism>
<evidence type="ECO:0000313" key="2">
    <source>
        <dbReference type="Proteomes" id="UP000253919"/>
    </source>
</evidence>
<evidence type="ECO:0000313" key="1">
    <source>
        <dbReference type="EMBL" id="RDC65094.1"/>
    </source>
</evidence>
<keyword evidence="2" id="KW-1185">Reference proteome</keyword>
<protein>
    <submittedName>
        <fullName evidence="1">Uncharacterized protein</fullName>
    </submittedName>
</protein>
<gene>
    <name evidence="1" type="ORF">AHMF7616_03718</name>
</gene>
<proteinExistence type="predicted"/>